<dbReference type="PANTHER" id="PTHR34075:SF5">
    <property type="entry name" value="BLR3430 PROTEIN"/>
    <property type="match status" value="1"/>
</dbReference>
<evidence type="ECO:0000259" key="2">
    <source>
        <dbReference type="Pfam" id="PF12172"/>
    </source>
</evidence>
<dbReference type="EMBL" id="QQAZ01000007">
    <property type="protein sequence ID" value="RDI49422.1"/>
    <property type="molecule type" value="Genomic_DNA"/>
</dbReference>
<dbReference type="STRING" id="1210089.GCA_001613165_06985"/>
<sequence>MSSPDTNCSAVKRPLPEPVRLMPTPLRMEYTFVAGTGRSAFLRGLARRQLLARTCPSCRHVYLPAPEFCARCLVELEAPTELDGRGTVSTFCVVSFPFPGQEIDPPYAVGYIQPHGADTRLMHLIREVDLADVHIGMEVEPVWADGDLEPSWMSISHYRPTAGEARHA</sequence>
<evidence type="ECO:0000259" key="1">
    <source>
        <dbReference type="Pfam" id="PF01796"/>
    </source>
</evidence>
<keyword evidence="4" id="KW-1185">Reference proteome</keyword>
<dbReference type="Pfam" id="PF12172">
    <property type="entry name" value="zf-ChsH2"/>
    <property type="match status" value="1"/>
</dbReference>
<dbReference type="Gene3D" id="6.10.30.10">
    <property type="match status" value="1"/>
</dbReference>
<dbReference type="Proteomes" id="UP000255355">
    <property type="component" value="Unassembled WGS sequence"/>
</dbReference>
<dbReference type="InterPro" id="IPR002878">
    <property type="entry name" value="ChsH2_C"/>
</dbReference>
<feature type="domain" description="ChsH2 rubredoxin-like zinc ribbon" evidence="2">
    <location>
        <begin position="44"/>
        <end position="74"/>
    </location>
</feature>
<dbReference type="SUPFAM" id="SSF50249">
    <property type="entry name" value="Nucleic acid-binding proteins"/>
    <property type="match status" value="1"/>
</dbReference>
<proteinExistence type="predicted"/>
<evidence type="ECO:0000313" key="3">
    <source>
        <dbReference type="EMBL" id="RDI49422.1"/>
    </source>
</evidence>
<dbReference type="InterPro" id="IPR012340">
    <property type="entry name" value="NA-bd_OB-fold"/>
</dbReference>
<dbReference type="InterPro" id="IPR022002">
    <property type="entry name" value="ChsH2_Znr"/>
</dbReference>
<accession>A0A370H101</accession>
<reference evidence="3 4" key="1">
    <citation type="submission" date="2018-07" db="EMBL/GenBank/DDBJ databases">
        <title>Genomic Encyclopedia of Type Strains, Phase IV (KMG-IV): sequencing the most valuable type-strain genomes for metagenomic binning, comparative biology and taxonomic classification.</title>
        <authorList>
            <person name="Goeker M."/>
        </authorList>
    </citation>
    <scope>NUCLEOTIDE SEQUENCE [LARGE SCALE GENOMIC DNA]</scope>
    <source>
        <strain evidence="3 4">DSM 44952</strain>
    </source>
</reference>
<dbReference type="PANTHER" id="PTHR34075">
    <property type="entry name" value="BLR3430 PROTEIN"/>
    <property type="match status" value="1"/>
</dbReference>
<gene>
    <name evidence="3" type="ORF">DFR68_107550</name>
</gene>
<name>A0A370H101_9NOCA</name>
<protein>
    <recommendedName>
        <fullName evidence="5">OB-fold protein</fullName>
    </recommendedName>
</protein>
<evidence type="ECO:0008006" key="5">
    <source>
        <dbReference type="Google" id="ProtNLM"/>
    </source>
</evidence>
<dbReference type="Pfam" id="PF01796">
    <property type="entry name" value="OB_ChsH2_C"/>
    <property type="match status" value="1"/>
</dbReference>
<evidence type="ECO:0000313" key="4">
    <source>
        <dbReference type="Proteomes" id="UP000255355"/>
    </source>
</evidence>
<comment type="caution">
    <text evidence="3">The sequence shown here is derived from an EMBL/GenBank/DDBJ whole genome shotgun (WGS) entry which is preliminary data.</text>
</comment>
<organism evidence="3 4">
    <name type="scientific">Nocardia mexicana</name>
    <dbReference type="NCBI Taxonomy" id="279262"/>
    <lineage>
        <taxon>Bacteria</taxon>
        <taxon>Bacillati</taxon>
        <taxon>Actinomycetota</taxon>
        <taxon>Actinomycetes</taxon>
        <taxon>Mycobacteriales</taxon>
        <taxon>Nocardiaceae</taxon>
        <taxon>Nocardia</taxon>
    </lineage>
</organism>
<feature type="domain" description="ChsH2 C-terminal OB-fold" evidence="1">
    <location>
        <begin position="81"/>
        <end position="143"/>
    </location>
</feature>
<dbReference type="AlphaFoldDB" id="A0A370H101"/>
<dbReference type="InterPro" id="IPR052513">
    <property type="entry name" value="Thioester_dehydratase-like"/>
</dbReference>